<dbReference type="GeneID" id="43371193"/>
<dbReference type="KEGG" id="hra:EI982_16555"/>
<evidence type="ECO:0000313" key="3">
    <source>
        <dbReference type="EMBL" id="QGX96274.1"/>
    </source>
</evidence>
<evidence type="ECO:0008006" key="5">
    <source>
        <dbReference type="Google" id="ProtNLM"/>
    </source>
</evidence>
<dbReference type="OrthoDB" id="193708at2157"/>
<proteinExistence type="predicted"/>
<reference evidence="3 4" key="1">
    <citation type="submission" date="2018-12" db="EMBL/GenBank/DDBJ databases">
        <title>Complete genome sequence of Haloplanus rallus MBLA0036.</title>
        <authorList>
            <person name="Nam Y.-d."/>
            <person name="Kang J."/>
            <person name="Chung W.-H."/>
            <person name="Park Y.S."/>
        </authorList>
    </citation>
    <scope>NUCLEOTIDE SEQUENCE [LARGE SCALE GENOMIC DNA]</scope>
    <source>
        <strain evidence="3 4">MBLA0036</strain>
    </source>
</reference>
<dbReference type="Pfam" id="PF23336">
    <property type="entry name" value="HTH_TbsP_C"/>
    <property type="match status" value="1"/>
</dbReference>
<dbReference type="InterPro" id="IPR056163">
    <property type="entry name" value="TbsP_C"/>
</dbReference>
<protein>
    <recommendedName>
        <fullName evidence="5">Transcriptional regulator</fullName>
    </recommendedName>
</protein>
<dbReference type="Pfam" id="PF19138">
    <property type="entry name" value="TbsP_N"/>
    <property type="match status" value="1"/>
</dbReference>
<dbReference type="Proteomes" id="UP000428325">
    <property type="component" value="Chromosome"/>
</dbReference>
<gene>
    <name evidence="3" type="ORF">EI982_16555</name>
</gene>
<dbReference type="EMBL" id="CP034345">
    <property type="protein sequence ID" value="QGX96274.1"/>
    <property type="molecule type" value="Genomic_DNA"/>
</dbReference>
<dbReference type="AlphaFoldDB" id="A0A6B9FBV1"/>
<organism evidence="3 4">
    <name type="scientific">Haloplanus rallus</name>
    <dbReference type="NCBI Taxonomy" id="1816183"/>
    <lineage>
        <taxon>Archaea</taxon>
        <taxon>Methanobacteriati</taxon>
        <taxon>Methanobacteriota</taxon>
        <taxon>Stenosarchaea group</taxon>
        <taxon>Halobacteria</taxon>
        <taxon>Halobacteriales</taxon>
        <taxon>Haloferacaceae</taxon>
        <taxon>Haloplanus</taxon>
    </lineage>
</organism>
<dbReference type="RefSeq" id="WP_157690738.1">
    <property type="nucleotide sequence ID" value="NZ_CP034345.1"/>
</dbReference>
<feature type="domain" description="Transcriptional regulator TbsP N-terminal" evidence="1">
    <location>
        <begin position="5"/>
        <end position="146"/>
    </location>
</feature>
<evidence type="ECO:0000259" key="1">
    <source>
        <dbReference type="Pfam" id="PF19138"/>
    </source>
</evidence>
<accession>A0A6B9FBV1</accession>
<sequence length="272" mass="29056">MVAGANLHGKVFEEILETVFESAEELLLVDPTAEAVRALMAVTTSASDPPSIRILADEALLKDVMDDFVVASNAADHVAAGTLSMRAGGTGSTNTLVVTETAVWALVSVGDRVAALGGDETAFVDAVRETYGAQWDPAPTFDLRTPPLSRVRETLAEEIGQDVREDFDAALDALNDARDAASQFDEVTLTLLVAAHNDVLLYDISKWGEDVGIASKATFSRTKTTLEEEGLIRTEKVPIDVGRPRLRLKLHGDRFDGVTPAELAAVTLNHSA</sequence>
<keyword evidence="4" id="KW-1185">Reference proteome</keyword>
<evidence type="ECO:0000259" key="2">
    <source>
        <dbReference type="Pfam" id="PF23336"/>
    </source>
</evidence>
<dbReference type="InterPro" id="IPR043859">
    <property type="entry name" value="TbsP-like_N"/>
</dbReference>
<evidence type="ECO:0000313" key="4">
    <source>
        <dbReference type="Proteomes" id="UP000428325"/>
    </source>
</evidence>
<feature type="domain" description="Transcriptional regulator TbsP-like C-terminal" evidence="2">
    <location>
        <begin position="147"/>
        <end position="266"/>
    </location>
</feature>
<name>A0A6B9FBV1_9EURY</name>
<dbReference type="NCBIfam" id="NF047393">
    <property type="entry name" value="TransRegTbspHalo"/>
    <property type="match status" value="1"/>
</dbReference>